<proteinExistence type="predicted"/>
<evidence type="ECO:0000313" key="2">
    <source>
        <dbReference type="Proteomes" id="UP001374535"/>
    </source>
</evidence>
<dbReference type="AlphaFoldDB" id="A0AAQ3RTH0"/>
<protein>
    <submittedName>
        <fullName evidence="1">Uncharacterized protein</fullName>
    </submittedName>
</protein>
<dbReference type="EMBL" id="CP144695">
    <property type="protein sequence ID" value="WVZ04593.1"/>
    <property type="molecule type" value="Genomic_DNA"/>
</dbReference>
<keyword evidence="2" id="KW-1185">Reference proteome</keyword>
<accession>A0AAQ3RTH0</accession>
<evidence type="ECO:0000313" key="1">
    <source>
        <dbReference type="EMBL" id="WVZ04593.1"/>
    </source>
</evidence>
<organism evidence="1 2">
    <name type="scientific">Vigna mungo</name>
    <name type="common">Black gram</name>
    <name type="synonym">Phaseolus mungo</name>
    <dbReference type="NCBI Taxonomy" id="3915"/>
    <lineage>
        <taxon>Eukaryota</taxon>
        <taxon>Viridiplantae</taxon>
        <taxon>Streptophyta</taxon>
        <taxon>Embryophyta</taxon>
        <taxon>Tracheophyta</taxon>
        <taxon>Spermatophyta</taxon>
        <taxon>Magnoliopsida</taxon>
        <taxon>eudicotyledons</taxon>
        <taxon>Gunneridae</taxon>
        <taxon>Pentapetalae</taxon>
        <taxon>rosids</taxon>
        <taxon>fabids</taxon>
        <taxon>Fabales</taxon>
        <taxon>Fabaceae</taxon>
        <taxon>Papilionoideae</taxon>
        <taxon>50 kb inversion clade</taxon>
        <taxon>NPAAA clade</taxon>
        <taxon>indigoferoid/millettioid clade</taxon>
        <taxon>Phaseoleae</taxon>
        <taxon>Vigna</taxon>
    </lineage>
</organism>
<gene>
    <name evidence="1" type="ORF">V8G54_017939</name>
</gene>
<reference evidence="1 2" key="1">
    <citation type="journal article" date="2023" name="Life. Sci Alliance">
        <title>Evolutionary insights into 3D genome organization and epigenetic landscape of Vigna mungo.</title>
        <authorList>
            <person name="Junaid A."/>
            <person name="Singh B."/>
            <person name="Bhatia S."/>
        </authorList>
    </citation>
    <scope>NUCLEOTIDE SEQUENCE [LARGE SCALE GENOMIC DNA]</scope>
    <source>
        <strain evidence="1">Urdbean</strain>
    </source>
</reference>
<dbReference type="Proteomes" id="UP001374535">
    <property type="component" value="Chromosome 6"/>
</dbReference>
<name>A0AAQ3RTH0_VIGMU</name>
<sequence>MMSTSFQWTTKIISTGRNTVCSTRKTLVVRYRPTSISHLTYLYWASKPFHYTQQKYWASKKHRSFVSFLAISSLFMYPTEKFIVVNKTEKESRMNESCTRAKMELDNWKSMEYYTIQKLTKHLIHYYI</sequence>